<keyword evidence="1 5" id="KW-0808">Transferase</keyword>
<organism evidence="5 6">
    <name type="scientific">Aeromonas simiae</name>
    <dbReference type="NCBI Taxonomy" id="218936"/>
    <lineage>
        <taxon>Bacteria</taxon>
        <taxon>Pseudomonadati</taxon>
        <taxon>Pseudomonadota</taxon>
        <taxon>Gammaproteobacteria</taxon>
        <taxon>Aeromonadales</taxon>
        <taxon>Aeromonadaceae</taxon>
        <taxon>Aeromonas</taxon>
    </lineage>
</organism>
<name>A0A5J6X2C5_9GAMM</name>
<proteinExistence type="predicted"/>
<evidence type="ECO:0000256" key="3">
    <source>
        <dbReference type="ARBA" id="ARBA00022840"/>
    </source>
</evidence>
<evidence type="ECO:0000313" key="6">
    <source>
        <dbReference type="Proteomes" id="UP000594034"/>
    </source>
</evidence>
<dbReference type="AlphaFoldDB" id="A0A5J6X2C5"/>
<evidence type="ECO:0000256" key="2">
    <source>
        <dbReference type="ARBA" id="ARBA00022741"/>
    </source>
</evidence>
<dbReference type="RefSeq" id="WP_193002742.1">
    <property type="nucleotide sequence ID" value="NZ_CP040449.1"/>
</dbReference>
<reference evidence="5 6" key="1">
    <citation type="submission" date="2019-05" db="EMBL/GenBank/DDBJ databases">
        <title>OXA-830, a novel chromosomally encoded expanded-spectrum class D beta-lactamase in Aeromonas simiae.</title>
        <authorList>
            <person name="Zhou W."/>
            <person name="Chen Q."/>
        </authorList>
    </citation>
    <scope>NUCLEOTIDE SEQUENCE [LARGE SCALE GENOMIC DNA]</scope>
    <source>
        <strain evidence="5 6">A6</strain>
    </source>
</reference>
<keyword evidence="6" id="KW-1185">Reference proteome</keyword>
<gene>
    <name evidence="5" type="ORF">FE240_17400</name>
</gene>
<dbReference type="GO" id="GO:0005524">
    <property type="term" value="F:ATP binding"/>
    <property type="evidence" value="ECO:0007669"/>
    <property type="project" value="UniProtKB-KW"/>
</dbReference>
<dbReference type="InterPro" id="IPR036451">
    <property type="entry name" value="CblAdoTrfase-like_sf"/>
</dbReference>
<dbReference type="GO" id="GO:0016740">
    <property type="term" value="F:transferase activity"/>
    <property type="evidence" value="ECO:0007669"/>
    <property type="project" value="UniProtKB-KW"/>
</dbReference>
<dbReference type="EMBL" id="CP040449">
    <property type="protein sequence ID" value="QFI56303.1"/>
    <property type="molecule type" value="Genomic_DNA"/>
</dbReference>
<accession>A0A5J6X2C5</accession>
<dbReference type="SUPFAM" id="SSF89028">
    <property type="entry name" value="Cobalamin adenosyltransferase-like"/>
    <property type="match status" value="1"/>
</dbReference>
<dbReference type="Proteomes" id="UP000594034">
    <property type="component" value="Chromosome"/>
</dbReference>
<keyword evidence="3" id="KW-0067">ATP-binding</keyword>
<dbReference type="Gene3D" id="1.20.1200.10">
    <property type="entry name" value="Cobalamin adenosyltransferase-like"/>
    <property type="match status" value="1"/>
</dbReference>
<protein>
    <submittedName>
        <fullName evidence="5">ATP--cob(I)alamin adenosyltransferase</fullName>
    </submittedName>
</protein>
<evidence type="ECO:0000313" key="5">
    <source>
        <dbReference type="EMBL" id="QFI56303.1"/>
    </source>
</evidence>
<dbReference type="Pfam" id="PF01923">
    <property type="entry name" value="Cob_adeno_trans"/>
    <property type="match status" value="1"/>
</dbReference>
<evidence type="ECO:0000259" key="4">
    <source>
        <dbReference type="Pfam" id="PF01923"/>
    </source>
</evidence>
<keyword evidence="2" id="KW-0547">Nucleotide-binding</keyword>
<dbReference type="KEGG" id="asim:FE240_17400"/>
<sequence>MNPKRPRDLRELCYPFIYETKWQCDYEIATDELCSQVGVVMAQLPTGFDEVQADLDRLQRLIYNLNGSVRGRLGIFEDDLTWLKGRYDHYNAATHGRVTGFVLPRGPMPVPTLHLCRCGAKKVVRLLVRLEENGVSWDPILGRFANLLANFFFVLTVYVKAGMGVDEVEYVSINY</sequence>
<evidence type="ECO:0000256" key="1">
    <source>
        <dbReference type="ARBA" id="ARBA00022679"/>
    </source>
</evidence>
<feature type="domain" description="Cobalamin adenosyltransferase-like" evidence="4">
    <location>
        <begin position="30"/>
        <end position="158"/>
    </location>
</feature>
<dbReference type="InterPro" id="IPR016030">
    <property type="entry name" value="CblAdoTrfase-like"/>
</dbReference>